<evidence type="ECO:0000313" key="4">
    <source>
        <dbReference type="Proteomes" id="UP000717696"/>
    </source>
</evidence>
<evidence type="ECO:0000256" key="2">
    <source>
        <dbReference type="SAM" id="SignalP"/>
    </source>
</evidence>
<keyword evidence="2" id="KW-0732">Signal</keyword>
<feature type="region of interest" description="Disordered" evidence="1">
    <location>
        <begin position="30"/>
        <end position="57"/>
    </location>
</feature>
<evidence type="ECO:0000313" key="3">
    <source>
        <dbReference type="EMBL" id="KAH7109391.1"/>
    </source>
</evidence>
<feature type="compositionally biased region" description="Polar residues" evidence="1">
    <location>
        <begin position="37"/>
        <end position="46"/>
    </location>
</feature>
<dbReference type="EMBL" id="JAGMUU010000072">
    <property type="protein sequence ID" value="KAH7109391.1"/>
    <property type="molecule type" value="Genomic_DNA"/>
</dbReference>
<proteinExistence type="predicted"/>
<name>A0A9P9CYX9_9HYPO</name>
<dbReference type="AlphaFoldDB" id="A0A9P9CYX9"/>
<feature type="signal peptide" evidence="2">
    <location>
        <begin position="1"/>
        <end position="25"/>
    </location>
</feature>
<dbReference type="Proteomes" id="UP000717696">
    <property type="component" value="Unassembled WGS sequence"/>
</dbReference>
<keyword evidence="4" id="KW-1185">Reference proteome</keyword>
<comment type="caution">
    <text evidence="3">The sequence shown here is derived from an EMBL/GenBank/DDBJ whole genome shotgun (WGS) entry which is preliminary data.</text>
</comment>
<feature type="chain" id="PRO_5040307715" description="Secreted protein" evidence="2">
    <location>
        <begin position="26"/>
        <end position="75"/>
    </location>
</feature>
<protein>
    <recommendedName>
        <fullName evidence="5">Secreted protein</fullName>
    </recommendedName>
</protein>
<feature type="non-terminal residue" evidence="3">
    <location>
        <position position="75"/>
    </location>
</feature>
<accession>A0A9P9CYX9</accession>
<evidence type="ECO:0008006" key="5">
    <source>
        <dbReference type="Google" id="ProtNLM"/>
    </source>
</evidence>
<reference evidence="3" key="1">
    <citation type="journal article" date="2021" name="Nat. Commun.">
        <title>Genetic determinants of endophytism in the Arabidopsis root mycobiome.</title>
        <authorList>
            <person name="Mesny F."/>
            <person name="Miyauchi S."/>
            <person name="Thiergart T."/>
            <person name="Pickel B."/>
            <person name="Atanasova L."/>
            <person name="Karlsson M."/>
            <person name="Huettel B."/>
            <person name="Barry K.W."/>
            <person name="Haridas S."/>
            <person name="Chen C."/>
            <person name="Bauer D."/>
            <person name="Andreopoulos W."/>
            <person name="Pangilinan J."/>
            <person name="LaButti K."/>
            <person name="Riley R."/>
            <person name="Lipzen A."/>
            <person name="Clum A."/>
            <person name="Drula E."/>
            <person name="Henrissat B."/>
            <person name="Kohler A."/>
            <person name="Grigoriev I.V."/>
            <person name="Martin F.M."/>
            <person name="Hacquard S."/>
        </authorList>
    </citation>
    <scope>NUCLEOTIDE SEQUENCE</scope>
    <source>
        <strain evidence="3">MPI-CAGE-AT-0021</strain>
    </source>
</reference>
<evidence type="ECO:0000256" key="1">
    <source>
        <dbReference type="SAM" id="MobiDB-lite"/>
    </source>
</evidence>
<sequence>MIYRLRSFIIRLSQTALLLLNGGLAMVEPRDDENAGAGTSHTSSARASPETRKRHPLERWQNELVPTVIILFGLG</sequence>
<organism evidence="3 4">
    <name type="scientific">Dactylonectria estremocensis</name>
    <dbReference type="NCBI Taxonomy" id="1079267"/>
    <lineage>
        <taxon>Eukaryota</taxon>
        <taxon>Fungi</taxon>
        <taxon>Dikarya</taxon>
        <taxon>Ascomycota</taxon>
        <taxon>Pezizomycotina</taxon>
        <taxon>Sordariomycetes</taxon>
        <taxon>Hypocreomycetidae</taxon>
        <taxon>Hypocreales</taxon>
        <taxon>Nectriaceae</taxon>
        <taxon>Dactylonectria</taxon>
    </lineage>
</organism>
<gene>
    <name evidence="3" type="ORF">B0J13DRAFT_578954</name>
</gene>